<dbReference type="InterPro" id="IPR032675">
    <property type="entry name" value="LRR_dom_sf"/>
</dbReference>
<dbReference type="OrthoDB" id="25872at2759"/>
<dbReference type="SUPFAM" id="SSF54928">
    <property type="entry name" value="RNA-binding domain, RBD"/>
    <property type="match status" value="1"/>
</dbReference>
<feature type="domain" description="Nuclear RNA export factor Tap RNA-binding" evidence="2">
    <location>
        <begin position="143"/>
        <end position="222"/>
    </location>
</feature>
<name>A0A3R7NAB5_PENVA</name>
<feature type="compositionally biased region" description="Low complexity" evidence="1">
    <location>
        <begin position="130"/>
        <end position="140"/>
    </location>
</feature>
<dbReference type="InterPro" id="IPR057125">
    <property type="entry name" value="NXF1/2/3/5-like_LRR"/>
</dbReference>
<reference evidence="4 5" key="2">
    <citation type="submission" date="2019-01" db="EMBL/GenBank/DDBJ databases">
        <title>The decoding of complex shrimp genome reveals the adaptation for benthos swimmer, frequently molting mechanism and breeding impact on genome.</title>
        <authorList>
            <person name="Sun Y."/>
            <person name="Gao Y."/>
            <person name="Yu Y."/>
        </authorList>
    </citation>
    <scope>NUCLEOTIDE SEQUENCE [LARGE SCALE GENOMIC DNA]</scope>
    <source>
        <tissue evidence="4">Muscle</tissue>
    </source>
</reference>
<dbReference type="PROSITE" id="PS51450">
    <property type="entry name" value="LRR"/>
    <property type="match status" value="1"/>
</dbReference>
<reference evidence="4 5" key="1">
    <citation type="submission" date="2018-04" db="EMBL/GenBank/DDBJ databases">
        <authorList>
            <person name="Zhang X."/>
            <person name="Yuan J."/>
            <person name="Li F."/>
            <person name="Xiang J."/>
        </authorList>
    </citation>
    <scope>NUCLEOTIDE SEQUENCE [LARGE SCALE GENOMIC DNA]</scope>
    <source>
        <tissue evidence="4">Muscle</tissue>
    </source>
</reference>
<protein>
    <submittedName>
        <fullName evidence="4">Uncharacterized protein</fullName>
    </submittedName>
</protein>
<dbReference type="Pfam" id="PF09162">
    <property type="entry name" value="Tap-RNA_bind"/>
    <property type="match status" value="1"/>
</dbReference>
<evidence type="ECO:0000259" key="3">
    <source>
        <dbReference type="Pfam" id="PF24048"/>
    </source>
</evidence>
<sequence>MRKRHTCFLAPSSPPPSLPFPGSHPLFILPLNAPHLLSLHLDPPPLSLSFPRLPPPLLSPPPRPPFSPLPPDPPPFYPPPPRHPHLLSLPPSPSSPLLPSPLPLPHHPVRWQGMYKTRGGRRRMQDTRNPRNNPNTSTSNMGWHKIIIRDGCMYDKNEVLDNLKEYVEEPFVPILYEVEGNSLVFYLEDNGAAAKAITNVNRRVTMRNGSRLIICNNRSPPPNRPLSVQQQEKVMHIMSERYCLELKRLDLKNFHNAPSLMQIFFPLYRTPNMKIIVDIIIQNIPQVEEIDLSCNKIHTLEEIERIIPVCTNLKRLNLEKNKLMNVDCLAKLQGLAIMELSLEGNPLCDKFTDTETYFRQVTFVVFQVT</sequence>
<gene>
    <name evidence="4" type="ORF">C7M84_025160</name>
</gene>
<dbReference type="GO" id="GO:0005634">
    <property type="term" value="C:nucleus"/>
    <property type="evidence" value="ECO:0007669"/>
    <property type="project" value="TreeGrafter"/>
</dbReference>
<dbReference type="AlphaFoldDB" id="A0A3R7NAB5"/>
<evidence type="ECO:0000256" key="1">
    <source>
        <dbReference type="SAM" id="MobiDB-lite"/>
    </source>
</evidence>
<accession>A0A3R7NAB5</accession>
<dbReference type="InterPro" id="IPR015245">
    <property type="entry name" value="Tap_RNA-bd"/>
</dbReference>
<feature type="compositionally biased region" description="Pro residues" evidence="1">
    <location>
        <begin position="59"/>
        <end position="81"/>
    </location>
</feature>
<organism evidence="4 5">
    <name type="scientific">Penaeus vannamei</name>
    <name type="common">Whiteleg shrimp</name>
    <name type="synonym">Litopenaeus vannamei</name>
    <dbReference type="NCBI Taxonomy" id="6689"/>
    <lineage>
        <taxon>Eukaryota</taxon>
        <taxon>Metazoa</taxon>
        <taxon>Ecdysozoa</taxon>
        <taxon>Arthropoda</taxon>
        <taxon>Crustacea</taxon>
        <taxon>Multicrustacea</taxon>
        <taxon>Malacostraca</taxon>
        <taxon>Eumalacostraca</taxon>
        <taxon>Eucarida</taxon>
        <taxon>Decapoda</taxon>
        <taxon>Dendrobranchiata</taxon>
        <taxon>Penaeoidea</taxon>
        <taxon>Penaeidae</taxon>
        <taxon>Penaeus</taxon>
    </lineage>
</organism>
<dbReference type="Gene3D" id="3.80.10.10">
    <property type="entry name" value="Ribonuclease Inhibitor"/>
    <property type="match status" value="1"/>
</dbReference>
<feature type="region of interest" description="Disordered" evidence="1">
    <location>
        <begin position="117"/>
        <end position="141"/>
    </location>
</feature>
<evidence type="ECO:0000313" key="5">
    <source>
        <dbReference type="Proteomes" id="UP000283509"/>
    </source>
</evidence>
<dbReference type="InterPro" id="IPR001611">
    <property type="entry name" value="Leu-rich_rpt"/>
</dbReference>
<dbReference type="InterPro" id="IPR035979">
    <property type="entry name" value="RBD_domain_sf"/>
</dbReference>
<dbReference type="InterPro" id="IPR012677">
    <property type="entry name" value="Nucleotide-bd_a/b_plait_sf"/>
</dbReference>
<dbReference type="Gene3D" id="3.30.70.330">
    <property type="match status" value="1"/>
</dbReference>
<dbReference type="PANTHER" id="PTHR10662">
    <property type="entry name" value="NUCLEAR RNA EXPORT FACTOR"/>
    <property type="match status" value="1"/>
</dbReference>
<dbReference type="EMBL" id="QCYY01000935">
    <property type="protein sequence ID" value="ROT81677.1"/>
    <property type="molecule type" value="Genomic_DNA"/>
</dbReference>
<feature type="region of interest" description="Disordered" evidence="1">
    <location>
        <begin position="59"/>
        <end position="103"/>
    </location>
</feature>
<dbReference type="GO" id="GO:0005737">
    <property type="term" value="C:cytoplasm"/>
    <property type="evidence" value="ECO:0007669"/>
    <property type="project" value="InterPro"/>
</dbReference>
<dbReference type="PANTHER" id="PTHR10662:SF22">
    <property type="entry name" value="NUCLEAR RNA EXPORT FACTOR 1"/>
    <property type="match status" value="1"/>
</dbReference>
<keyword evidence="5" id="KW-1185">Reference proteome</keyword>
<dbReference type="InterPro" id="IPR030217">
    <property type="entry name" value="NXF_fam"/>
</dbReference>
<comment type="caution">
    <text evidence="4">The sequence shown here is derived from an EMBL/GenBank/DDBJ whole genome shotgun (WGS) entry which is preliminary data.</text>
</comment>
<dbReference type="GO" id="GO:0016973">
    <property type="term" value="P:poly(A)+ mRNA export from nucleus"/>
    <property type="evidence" value="ECO:0007669"/>
    <property type="project" value="TreeGrafter"/>
</dbReference>
<evidence type="ECO:0000259" key="2">
    <source>
        <dbReference type="Pfam" id="PF09162"/>
    </source>
</evidence>
<dbReference type="GO" id="GO:0003723">
    <property type="term" value="F:RNA binding"/>
    <property type="evidence" value="ECO:0007669"/>
    <property type="project" value="InterPro"/>
</dbReference>
<feature type="domain" description="NXF1/2/3/5-like leucine-rich repeat" evidence="3">
    <location>
        <begin position="240"/>
        <end position="361"/>
    </location>
</feature>
<dbReference type="Proteomes" id="UP000283509">
    <property type="component" value="Unassembled WGS sequence"/>
</dbReference>
<dbReference type="Pfam" id="PF24048">
    <property type="entry name" value="LRR_NXF1-5"/>
    <property type="match status" value="1"/>
</dbReference>
<feature type="compositionally biased region" description="Pro residues" evidence="1">
    <location>
        <begin position="90"/>
        <end position="103"/>
    </location>
</feature>
<proteinExistence type="predicted"/>
<dbReference type="SUPFAM" id="SSF52058">
    <property type="entry name" value="L domain-like"/>
    <property type="match status" value="1"/>
</dbReference>
<evidence type="ECO:0000313" key="4">
    <source>
        <dbReference type="EMBL" id="ROT81677.1"/>
    </source>
</evidence>
<dbReference type="STRING" id="6689.A0A3R7NAB5"/>